<evidence type="ECO:0000313" key="1">
    <source>
        <dbReference type="EMBL" id="JAH66916.1"/>
    </source>
</evidence>
<dbReference type="EMBL" id="GBXM01041661">
    <property type="protein sequence ID" value="JAH66916.1"/>
    <property type="molecule type" value="Transcribed_RNA"/>
</dbReference>
<reference evidence="1" key="1">
    <citation type="submission" date="2014-11" db="EMBL/GenBank/DDBJ databases">
        <authorList>
            <person name="Amaro Gonzalez C."/>
        </authorList>
    </citation>
    <scope>NUCLEOTIDE SEQUENCE</scope>
</reference>
<sequence>MAFRNAAVSSFMNLYNSSSKVL</sequence>
<reference evidence="1" key="2">
    <citation type="journal article" date="2015" name="Fish Shellfish Immunol.">
        <title>Early steps in the European eel (Anguilla anguilla)-Vibrio vulnificus interaction in the gills: Role of the RtxA13 toxin.</title>
        <authorList>
            <person name="Callol A."/>
            <person name="Pajuelo D."/>
            <person name="Ebbesson L."/>
            <person name="Teles M."/>
            <person name="MacKenzie S."/>
            <person name="Amaro C."/>
        </authorList>
    </citation>
    <scope>NUCLEOTIDE SEQUENCE</scope>
</reference>
<protein>
    <submittedName>
        <fullName evidence="1">Uncharacterized protein</fullName>
    </submittedName>
</protein>
<proteinExistence type="predicted"/>
<name>A0A0E9UME2_ANGAN</name>
<dbReference type="AlphaFoldDB" id="A0A0E9UME2"/>
<accession>A0A0E9UME2</accession>
<organism evidence="1">
    <name type="scientific">Anguilla anguilla</name>
    <name type="common">European freshwater eel</name>
    <name type="synonym">Muraena anguilla</name>
    <dbReference type="NCBI Taxonomy" id="7936"/>
    <lineage>
        <taxon>Eukaryota</taxon>
        <taxon>Metazoa</taxon>
        <taxon>Chordata</taxon>
        <taxon>Craniata</taxon>
        <taxon>Vertebrata</taxon>
        <taxon>Euteleostomi</taxon>
        <taxon>Actinopterygii</taxon>
        <taxon>Neopterygii</taxon>
        <taxon>Teleostei</taxon>
        <taxon>Anguilliformes</taxon>
        <taxon>Anguillidae</taxon>
        <taxon>Anguilla</taxon>
    </lineage>
</organism>